<keyword evidence="7" id="KW-0732">Signal</keyword>
<keyword evidence="9" id="KW-1185">Reference proteome</keyword>
<feature type="signal peptide" evidence="7">
    <location>
        <begin position="1"/>
        <end position="19"/>
    </location>
</feature>
<dbReference type="Proteomes" id="UP001283341">
    <property type="component" value="Unassembled WGS sequence"/>
</dbReference>
<dbReference type="InterPro" id="IPR051694">
    <property type="entry name" value="Immunoregulatory_rcpt-like"/>
</dbReference>
<sequence>MGLWTGSGAILTGTCSTAAWTLFDLSTAYLWAPVIGCVEDKIDCCPAAITSATPAPAPVPTPNAVPRCPIDYVSVGSTGCCPFGMKTTQSPGLKAACASQLTSTSFAAPEVTNTGLPAAKPISTATDVVYALQYWIATLESQPTTDGGLSTGAKAGIGVGSGLGALVLLAALVFLFQRRRRRRRIQTTTPVTQPRPDYLPPDTGPAEMLVDESKQRHELHDTQRYELSNTPHRAMAVPAQQQQESCDGSGIPNHANGAQQYNIGQLQPVGQWQYPGHMISDQVPFQSAPVQQYPQCYQQQQQPLAYATQQPYHDHQG</sequence>
<dbReference type="GO" id="GO:0016020">
    <property type="term" value="C:membrane"/>
    <property type="evidence" value="ECO:0007669"/>
    <property type="project" value="UniProtKB-SubCell"/>
</dbReference>
<accession>A0AAE0IB57</accession>
<evidence type="ECO:0000256" key="5">
    <source>
        <dbReference type="SAM" id="MobiDB-lite"/>
    </source>
</evidence>
<protein>
    <submittedName>
        <fullName evidence="8">Uncharacterized protein</fullName>
    </submittedName>
</protein>
<feature type="chain" id="PRO_5042141919" evidence="7">
    <location>
        <begin position="20"/>
        <end position="317"/>
    </location>
</feature>
<proteinExistence type="predicted"/>
<dbReference type="GO" id="GO:0071944">
    <property type="term" value="C:cell periphery"/>
    <property type="evidence" value="ECO:0007669"/>
    <property type="project" value="UniProtKB-ARBA"/>
</dbReference>
<evidence type="ECO:0000313" key="8">
    <source>
        <dbReference type="EMBL" id="KAK3321735.1"/>
    </source>
</evidence>
<comment type="subcellular location">
    <subcellularLocation>
        <location evidence="1">Membrane</location>
        <topology evidence="1">Single-pass membrane protein</topology>
    </subcellularLocation>
</comment>
<reference evidence="8" key="2">
    <citation type="submission" date="2023-06" db="EMBL/GenBank/DDBJ databases">
        <authorList>
            <consortium name="Lawrence Berkeley National Laboratory"/>
            <person name="Haridas S."/>
            <person name="Hensen N."/>
            <person name="Bonometti L."/>
            <person name="Westerberg I."/>
            <person name="Brannstrom I.O."/>
            <person name="Guillou S."/>
            <person name="Cros-Aarteil S."/>
            <person name="Calhoun S."/>
            <person name="Kuo A."/>
            <person name="Mondo S."/>
            <person name="Pangilinan J."/>
            <person name="Riley R."/>
            <person name="Labutti K."/>
            <person name="Andreopoulos B."/>
            <person name="Lipzen A."/>
            <person name="Chen C."/>
            <person name="Yanf M."/>
            <person name="Daum C."/>
            <person name="Ng V."/>
            <person name="Clum A."/>
            <person name="Steindorff A."/>
            <person name="Ohm R."/>
            <person name="Martin F."/>
            <person name="Silar P."/>
            <person name="Natvig D."/>
            <person name="Lalanne C."/>
            <person name="Gautier V."/>
            <person name="Ament-Velasquez S.L."/>
            <person name="Kruys A."/>
            <person name="Hutchinson M.I."/>
            <person name="Powell A.J."/>
            <person name="Barry K."/>
            <person name="Miller A.N."/>
            <person name="Grigoriev I.V."/>
            <person name="Debuchy R."/>
            <person name="Gladieux P."/>
            <person name="Thoren M.H."/>
            <person name="Johannesson H."/>
        </authorList>
    </citation>
    <scope>NUCLEOTIDE SEQUENCE</scope>
    <source>
        <strain evidence="8">CBS 118394</strain>
    </source>
</reference>
<name>A0AAE0IB57_9PEZI</name>
<feature type="region of interest" description="Disordered" evidence="5">
    <location>
        <begin position="185"/>
        <end position="207"/>
    </location>
</feature>
<gene>
    <name evidence="8" type="ORF">B0H66DRAFT_180196</name>
</gene>
<keyword evidence="4 6" id="KW-0472">Membrane</keyword>
<keyword evidence="3 6" id="KW-1133">Transmembrane helix</keyword>
<feature type="transmembrane region" description="Helical" evidence="6">
    <location>
        <begin position="155"/>
        <end position="176"/>
    </location>
</feature>
<evidence type="ECO:0000256" key="6">
    <source>
        <dbReference type="SAM" id="Phobius"/>
    </source>
</evidence>
<evidence type="ECO:0000256" key="3">
    <source>
        <dbReference type="ARBA" id="ARBA00022989"/>
    </source>
</evidence>
<dbReference type="EMBL" id="JAUEDM010000003">
    <property type="protein sequence ID" value="KAK3321735.1"/>
    <property type="molecule type" value="Genomic_DNA"/>
</dbReference>
<organism evidence="8 9">
    <name type="scientific">Apodospora peruviana</name>
    <dbReference type="NCBI Taxonomy" id="516989"/>
    <lineage>
        <taxon>Eukaryota</taxon>
        <taxon>Fungi</taxon>
        <taxon>Dikarya</taxon>
        <taxon>Ascomycota</taxon>
        <taxon>Pezizomycotina</taxon>
        <taxon>Sordariomycetes</taxon>
        <taxon>Sordariomycetidae</taxon>
        <taxon>Sordariales</taxon>
        <taxon>Lasiosphaeriaceae</taxon>
        <taxon>Apodospora</taxon>
    </lineage>
</organism>
<dbReference type="PANTHER" id="PTHR15549">
    <property type="entry name" value="PAIRED IMMUNOGLOBULIN-LIKE TYPE 2 RECEPTOR"/>
    <property type="match status" value="1"/>
</dbReference>
<evidence type="ECO:0000313" key="9">
    <source>
        <dbReference type="Proteomes" id="UP001283341"/>
    </source>
</evidence>
<evidence type="ECO:0000256" key="1">
    <source>
        <dbReference type="ARBA" id="ARBA00004167"/>
    </source>
</evidence>
<keyword evidence="2 6" id="KW-0812">Transmembrane</keyword>
<comment type="caution">
    <text evidence="8">The sequence shown here is derived from an EMBL/GenBank/DDBJ whole genome shotgun (WGS) entry which is preliminary data.</text>
</comment>
<dbReference type="AlphaFoldDB" id="A0AAE0IB57"/>
<evidence type="ECO:0000256" key="7">
    <source>
        <dbReference type="SAM" id="SignalP"/>
    </source>
</evidence>
<dbReference type="PANTHER" id="PTHR15549:SF6">
    <property type="entry name" value="MID2 DOMAIN-CONTAINING PROTEIN"/>
    <property type="match status" value="1"/>
</dbReference>
<evidence type="ECO:0000256" key="2">
    <source>
        <dbReference type="ARBA" id="ARBA00022692"/>
    </source>
</evidence>
<evidence type="ECO:0000256" key="4">
    <source>
        <dbReference type="ARBA" id="ARBA00023136"/>
    </source>
</evidence>
<reference evidence="8" key="1">
    <citation type="journal article" date="2023" name="Mol. Phylogenet. Evol.">
        <title>Genome-scale phylogeny and comparative genomics of the fungal order Sordariales.</title>
        <authorList>
            <person name="Hensen N."/>
            <person name="Bonometti L."/>
            <person name="Westerberg I."/>
            <person name="Brannstrom I.O."/>
            <person name="Guillou S."/>
            <person name="Cros-Aarteil S."/>
            <person name="Calhoun S."/>
            <person name="Haridas S."/>
            <person name="Kuo A."/>
            <person name="Mondo S."/>
            <person name="Pangilinan J."/>
            <person name="Riley R."/>
            <person name="LaButti K."/>
            <person name="Andreopoulos B."/>
            <person name="Lipzen A."/>
            <person name="Chen C."/>
            <person name="Yan M."/>
            <person name="Daum C."/>
            <person name="Ng V."/>
            <person name="Clum A."/>
            <person name="Steindorff A."/>
            <person name="Ohm R.A."/>
            <person name="Martin F."/>
            <person name="Silar P."/>
            <person name="Natvig D.O."/>
            <person name="Lalanne C."/>
            <person name="Gautier V."/>
            <person name="Ament-Velasquez S.L."/>
            <person name="Kruys A."/>
            <person name="Hutchinson M.I."/>
            <person name="Powell A.J."/>
            <person name="Barry K."/>
            <person name="Miller A.N."/>
            <person name="Grigoriev I.V."/>
            <person name="Debuchy R."/>
            <person name="Gladieux P."/>
            <person name="Hiltunen Thoren M."/>
            <person name="Johannesson H."/>
        </authorList>
    </citation>
    <scope>NUCLEOTIDE SEQUENCE</scope>
    <source>
        <strain evidence="8">CBS 118394</strain>
    </source>
</reference>